<dbReference type="InterPro" id="IPR051159">
    <property type="entry name" value="Hexapeptide_acetyltransf"/>
</dbReference>
<dbReference type="Gene3D" id="2.160.10.10">
    <property type="entry name" value="Hexapeptide repeat proteins"/>
    <property type="match status" value="1"/>
</dbReference>
<evidence type="ECO:0000256" key="1">
    <source>
        <dbReference type="ARBA" id="ARBA00007274"/>
    </source>
</evidence>
<dbReference type="Pfam" id="PF14602">
    <property type="entry name" value="Hexapep_2"/>
    <property type="match status" value="1"/>
</dbReference>
<dbReference type="EMBL" id="QGEG01000001">
    <property type="protein sequence ID" value="PWL39421.1"/>
    <property type="molecule type" value="Genomic_DNA"/>
</dbReference>
<name>A0A316L0Q3_9FLAO</name>
<dbReference type="Pfam" id="PF00132">
    <property type="entry name" value="Hexapep"/>
    <property type="match status" value="1"/>
</dbReference>
<dbReference type="SUPFAM" id="SSF51161">
    <property type="entry name" value="Trimeric LpxA-like enzymes"/>
    <property type="match status" value="1"/>
</dbReference>
<keyword evidence="4" id="KW-1185">Reference proteome</keyword>
<keyword evidence="2 3" id="KW-0808">Transferase</keyword>
<dbReference type="Proteomes" id="UP000245762">
    <property type="component" value="Unassembled WGS sequence"/>
</dbReference>
<protein>
    <submittedName>
        <fullName evidence="3">Acetyltransferase</fullName>
    </submittedName>
</protein>
<evidence type="ECO:0000313" key="3">
    <source>
        <dbReference type="EMBL" id="PWL39421.1"/>
    </source>
</evidence>
<evidence type="ECO:0000313" key="4">
    <source>
        <dbReference type="Proteomes" id="UP000245762"/>
    </source>
</evidence>
<dbReference type="InterPro" id="IPR011004">
    <property type="entry name" value="Trimer_LpxA-like_sf"/>
</dbReference>
<dbReference type="InterPro" id="IPR001451">
    <property type="entry name" value="Hexapep"/>
</dbReference>
<dbReference type="PANTHER" id="PTHR23416:SF23">
    <property type="entry name" value="ACETYLTRANSFERASE C18B11.09C-RELATED"/>
    <property type="match status" value="1"/>
</dbReference>
<gene>
    <name evidence="3" type="ORF">DKG77_00870</name>
</gene>
<dbReference type="GO" id="GO:0005829">
    <property type="term" value="C:cytosol"/>
    <property type="evidence" value="ECO:0007669"/>
    <property type="project" value="TreeGrafter"/>
</dbReference>
<dbReference type="OrthoDB" id="9801697at2"/>
<sequence length="212" mass="23090">MGLSDKIKSSDRIKKIVHWLLVPANQAKPRLWVKWFVNPFYHKKGAGAYICRRTRMDVLPWNIFELGANSTIEDFSTINNGVGAVRIGIRTRIGLGNTIIGPVTIGNDVRLAQNVVLSGLNHNYEDVSRPIHAQGVSTATIIVEEETWIGANSVIVAGVTIGKHCIIAGGSVVTKDVPAYSVAVGNPARVVKTYNHDTGEWERAAKKNLVAV</sequence>
<dbReference type="CDD" id="cd04647">
    <property type="entry name" value="LbH_MAT_like"/>
    <property type="match status" value="1"/>
</dbReference>
<comment type="similarity">
    <text evidence="1">Belongs to the transferase hexapeptide repeat family.</text>
</comment>
<dbReference type="GO" id="GO:0008374">
    <property type="term" value="F:O-acyltransferase activity"/>
    <property type="evidence" value="ECO:0007669"/>
    <property type="project" value="TreeGrafter"/>
</dbReference>
<evidence type="ECO:0000256" key="2">
    <source>
        <dbReference type="ARBA" id="ARBA00022679"/>
    </source>
</evidence>
<organism evidence="3 4">
    <name type="scientific">Flagellimonas aquimarina</name>
    <dbReference type="NCBI Taxonomy" id="2201895"/>
    <lineage>
        <taxon>Bacteria</taxon>
        <taxon>Pseudomonadati</taxon>
        <taxon>Bacteroidota</taxon>
        <taxon>Flavobacteriia</taxon>
        <taxon>Flavobacteriales</taxon>
        <taxon>Flavobacteriaceae</taxon>
        <taxon>Flagellimonas</taxon>
    </lineage>
</organism>
<reference evidence="3 4" key="1">
    <citation type="submission" date="2018-05" db="EMBL/GenBank/DDBJ databases">
        <title>Complete genome sequence of Flagellimonas aquimarina ECD12 isolated from seaweed Ecklonia cava.</title>
        <authorList>
            <person name="Choi S."/>
            <person name="Seong C."/>
        </authorList>
    </citation>
    <scope>NUCLEOTIDE SEQUENCE [LARGE SCALE GENOMIC DNA]</scope>
    <source>
        <strain evidence="3 4">ECD12</strain>
    </source>
</reference>
<dbReference type="AlphaFoldDB" id="A0A316L0Q3"/>
<proteinExistence type="inferred from homology"/>
<comment type="caution">
    <text evidence="3">The sequence shown here is derived from an EMBL/GenBank/DDBJ whole genome shotgun (WGS) entry which is preliminary data.</text>
</comment>
<accession>A0A316L0Q3</accession>
<dbReference type="PANTHER" id="PTHR23416">
    <property type="entry name" value="SIALIC ACID SYNTHASE-RELATED"/>
    <property type="match status" value="1"/>
</dbReference>
<dbReference type="RefSeq" id="WP_109659293.1">
    <property type="nucleotide sequence ID" value="NZ_QGEG01000001.1"/>
</dbReference>